<dbReference type="InterPro" id="IPR000904">
    <property type="entry name" value="Sec7_dom"/>
</dbReference>
<proteinExistence type="predicted"/>
<feature type="region of interest" description="Disordered" evidence="5">
    <location>
        <begin position="1645"/>
        <end position="1682"/>
    </location>
</feature>
<evidence type="ECO:0000259" key="7">
    <source>
        <dbReference type="PROSITE" id="PS50190"/>
    </source>
</evidence>
<comment type="subcellular location">
    <subcellularLocation>
        <location evidence="2">Endoplasmic reticulum-Golgi intermediate compartment</location>
    </subcellularLocation>
    <subcellularLocation>
        <location evidence="1">Golgi apparatus</location>
        <location evidence="1">cis-Golgi network</location>
    </subcellularLocation>
</comment>
<dbReference type="GO" id="GO:0005794">
    <property type="term" value="C:Golgi apparatus"/>
    <property type="evidence" value="ECO:0007669"/>
    <property type="project" value="UniProtKB-SubCell"/>
</dbReference>
<dbReference type="CDD" id="cd00171">
    <property type="entry name" value="Sec7"/>
    <property type="match status" value="1"/>
</dbReference>
<feature type="region of interest" description="Disordered" evidence="5">
    <location>
        <begin position="1767"/>
        <end position="1806"/>
    </location>
</feature>
<name>A0A7R9LDW1_9ACAR</name>
<dbReference type="InterPro" id="IPR023394">
    <property type="entry name" value="Sec7_C_sf"/>
</dbReference>
<dbReference type="SUPFAM" id="SSF48371">
    <property type="entry name" value="ARM repeat"/>
    <property type="match status" value="1"/>
</dbReference>
<accession>A0A7R9LDW1</accession>
<reference evidence="8" key="1">
    <citation type="submission" date="2020-11" db="EMBL/GenBank/DDBJ databases">
        <authorList>
            <person name="Tran Van P."/>
        </authorList>
    </citation>
    <scope>NUCLEOTIDE SEQUENCE</scope>
</reference>
<dbReference type="Proteomes" id="UP000728032">
    <property type="component" value="Unassembled WGS sequence"/>
</dbReference>
<evidence type="ECO:0000256" key="2">
    <source>
        <dbReference type="ARBA" id="ARBA00004399"/>
    </source>
</evidence>
<dbReference type="GO" id="GO:0010256">
    <property type="term" value="P:endomembrane system organization"/>
    <property type="evidence" value="ECO:0007669"/>
    <property type="project" value="UniProtKB-ARBA"/>
</dbReference>
<dbReference type="GO" id="GO:0005793">
    <property type="term" value="C:endoplasmic reticulum-Golgi intermediate compartment"/>
    <property type="evidence" value="ECO:0007669"/>
    <property type="project" value="UniProtKB-SubCell"/>
</dbReference>
<dbReference type="Gene3D" id="1.10.1000.11">
    <property type="entry name" value="Arf Nucleotide-binding Site Opener,domain 2"/>
    <property type="match status" value="1"/>
</dbReference>
<keyword evidence="6" id="KW-1133">Transmembrane helix</keyword>
<dbReference type="PROSITE" id="PS50190">
    <property type="entry name" value="SEC7"/>
    <property type="match status" value="1"/>
</dbReference>
<evidence type="ECO:0000313" key="9">
    <source>
        <dbReference type="Proteomes" id="UP000728032"/>
    </source>
</evidence>
<dbReference type="GO" id="GO:0032012">
    <property type="term" value="P:regulation of ARF protein signal transduction"/>
    <property type="evidence" value="ECO:0007669"/>
    <property type="project" value="InterPro"/>
</dbReference>
<dbReference type="OrthoDB" id="10258608at2759"/>
<keyword evidence="4" id="KW-0333">Golgi apparatus</keyword>
<feature type="compositionally biased region" description="Polar residues" evidence="5">
    <location>
        <begin position="1292"/>
        <end position="1306"/>
    </location>
</feature>
<evidence type="ECO:0000256" key="6">
    <source>
        <dbReference type="SAM" id="Phobius"/>
    </source>
</evidence>
<feature type="compositionally biased region" description="Polar residues" evidence="5">
    <location>
        <begin position="1647"/>
        <end position="1660"/>
    </location>
</feature>
<dbReference type="GO" id="GO:0005085">
    <property type="term" value="F:guanyl-nucleotide exchange factor activity"/>
    <property type="evidence" value="ECO:0007669"/>
    <property type="project" value="InterPro"/>
</dbReference>
<feature type="region of interest" description="Disordered" evidence="5">
    <location>
        <begin position="967"/>
        <end position="987"/>
    </location>
</feature>
<dbReference type="EMBL" id="OC915324">
    <property type="protein sequence ID" value="CAD7639890.1"/>
    <property type="molecule type" value="Genomic_DNA"/>
</dbReference>
<dbReference type="InterPro" id="IPR016024">
    <property type="entry name" value="ARM-type_fold"/>
</dbReference>
<dbReference type="SUPFAM" id="SSF48425">
    <property type="entry name" value="Sec7 domain"/>
    <property type="match status" value="1"/>
</dbReference>
<dbReference type="PANTHER" id="PTHR10663:SF388">
    <property type="entry name" value="GOLGI-SPECIFIC BREFELDIN A-RESISTANCE GUANINE NUCLEOTIDE EXCHANGE FACTOR 1"/>
    <property type="match status" value="1"/>
</dbReference>
<keyword evidence="6" id="KW-0812">Transmembrane</keyword>
<dbReference type="SMART" id="SM00222">
    <property type="entry name" value="Sec7"/>
    <property type="match status" value="1"/>
</dbReference>
<evidence type="ECO:0000256" key="5">
    <source>
        <dbReference type="SAM" id="MobiDB-lite"/>
    </source>
</evidence>
<keyword evidence="9" id="KW-1185">Reference proteome</keyword>
<protein>
    <recommendedName>
        <fullName evidence="7">SEC7 domain-containing protein</fullName>
    </recommendedName>
</protein>
<dbReference type="InterPro" id="IPR032691">
    <property type="entry name" value="Mon2/Sec7/BIG1-like_HUS"/>
</dbReference>
<feature type="region of interest" description="Disordered" evidence="5">
    <location>
        <begin position="1292"/>
        <end position="1320"/>
    </location>
</feature>
<dbReference type="PANTHER" id="PTHR10663">
    <property type="entry name" value="GUANYL-NUCLEOTIDE EXCHANGE FACTOR"/>
    <property type="match status" value="1"/>
</dbReference>
<dbReference type="Pfam" id="PF23325">
    <property type="entry name" value="TPR_28"/>
    <property type="match status" value="1"/>
</dbReference>
<evidence type="ECO:0000256" key="1">
    <source>
        <dbReference type="ARBA" id="ARBA00004222"/>
    </source>
</evidence>
<evidence type="ECO:0000256" key="4">
    <source>
        <dbReference type="ARBA" id="ARBA00023034"/>
    </source>
</evidence>
<dbReference type="InterPro" id="IPR035999">
    <property type="entry name" value="Sec7_dom_sf"/>
</dbReference>
<dbReference type="Pfam" id="PF01369">
    <property type="entry name" value="Sec7"/>
    <property type="match status" value="1"/>
</dbReference>
<dbReference type="GO" id="GO:0016197">
    <property type="term" value="P:endosomal transport"/>
    <property type="evidence" value="ECO:0007669"/>
    <property type="project" value="UniProtKB-ARBA"/>
</dbReference>
<feature type="domain" description="SEC7" evidence="7">
    <location>
        <begin position="639"/>
        <end position="826"/>
    </location>
</feature>
<keyword evidence="6" id="KW-0472">Membrane</keyword>
<gene>
    <name evidence="8" type="ORF">ONB1V03_LOCUS2272</name>
</gene>
<dbReference type="Gene3D" id="1.10.220.20">
    <property type="match status" value="1"/>
</dbReference>
<feature type="transmembrane region" description="Helical" evidence="6">
    <location>
        <begin position="1561"/>
        <end position="1584"/>
    </location>
</feature>
<sequence>MDTMDDDSVRLVVLGEASMLSTAILRANQRGTASLSRSHNTSHTRLSTLVAEYEEEDDAEEAIADPLLKSLIRLKAKLRKDKLVVTDPNFLRPFCEVIKNKDVSGPVTGLALQSILKFINYGLIGSEPAVQMISDSVTKARFIGTDTTSDEVVLMRILNVLKELIVRRFESLTNGAVCEIMQSCFRIAFEPRLSELLRKSAEQSLVDMVHVLFRRIPEFNHEFVDELCFLKMGSTRNKRSKHNINSNANKDFVNKQSIRFNREDINDKRHHYYGLACIHELLSYLTSLVNPLPEGQNTEAMINVGLTLLTVSFETSVHGIGSKHCLLSTVKTDLCWNLMQLLQSDRPLSSFAASLRLAFLIFTNLRMHLKYQFEALLTRLMDIITTGNAPFEFKEISAEYLVAFFRHLTHLPHEIYYNYDCDPFATNLLEDLLQIFSKNCFQTVVNTTQTSMTNVMPFQFSSMQMLSLDALLAILKSLQKAELCREDVMVVCPAVTYVNVVHNKNSNEIEMKDTTKADDDSAISVKTPEEGLPNIVAEEPQMAATEVVADLPPDSPQDIDVGSIRIGSMDRLDEVSTPVSETNETFETITANELKEVSVAAVDTNSTDVLNSESSTSRPKTLVSYKYPKLEKVATNTLEIIDQKNRKVMFSTATEHFNTKPTKGVQYLMDNRLIAQDMDIVSFLRDNPKLDKKQIGEYLSTKKHFNILQTFVESFAFKDTRLDDALRLFLESFRLPGEAPLISMILEHFAHHWHESNGCPFVNEDAAFSLAYAIIMLNVDQHNTNVKRQTNPMTYDEFRSNLRQVNGGKDFDPEMLKEIYFAIKTNEIIMPAEQQGLVRDRYLWKCLLRNSETENGVYWYMRCPSTAGVECNKSGDSSGEQQNNSQNLSLMLSTLNGPIFSVLWGPTVAAMTFVFDKLNPDQQSGLTRRLLNNGFNSCALLCATYGHLDNLVVSLSKFIMSSSYMPSPGAPNKSQMSGQWAPGGSSMSTKSQLAAQCLFGITREYANEMRESWSNIIELILNWYNAKLLNDAFEIEDFALDSKRIRFRRRDSQKQKPESDSSSTFLSSFYSYFAGNPGTQQQNESTGESMVDSKGQLVAKETTQTGGQAFSGQTTGQPVNNYCQPLLLIIEESKFLHIDSLLALIKALINTQLSSDELDDDIEVFKLEILLKIILMNRDRVSVFWVQISRYILRLMVLCPKSEYLSERVVSTIFRLAIRFTPRPDSLSEQIFLLLCHLLLTFEPNMIQRKSTAQALHSFVSQCNCYITRSQDWAIVFNFLLSVGIGYQRRSPNVTQNEPNVNSIQSDGEDSVSDNPNAVAGRGYTSDSELDVMKTIEPNLNNTFRFFADTQNQTNSASNYRIFDLEAFEKSTEILTLIIREVLPNNVKNFQSMAGPDDSNVYTVAQLAVDALQKFVEASIKIQLSPPGRTGQLRRSFSSVTETCALRLLDLMHYFHLNAALTVENNASEFLWSALWCPLLQGIALFCCDSRRPVRTCALTFLQRALLLHDLKVLSASQWENCFNKVLFPLLSKLLEPINMCDPIGMDETRMRTTNLLCKVFLQHLTPLLTLSTFTALWLTILDFMDKYMRADMQTDLVKEAIPESLKNILLVMETAGCFNDTLAAITWDRIAVFLPHLHQDLIPPQMNATPADDNSQQPVDDSHRSYESQPQYETPIQPPVPPPTHCDATIANNAINSSPVPEVGQPVEGTLPLVPTPTVLGNSTFIDMEECPKMPFQAVAPQLPPAQYHPMPTYPGTIEPFVPQMAGRGTHGPNAPQREPIHYPVPNAQQLSAYPWPAPSDQKNY</sequence>
<keyword evidence="3" id="KW-0813">Transport</keyword>
<dbReference type="FunFam" id="1.10.1000.11:FF:000007">
    <property type="entry name" value="Golgi-specific brefeldin A-resistance guanine nucleotide exchange factor 1"/>
    <property type="match status" value="1"/>
</dbReference>
<dbReference type="Pfam" id="PF12783">
    <property type="entry name" value="Sec7-like_HUS"/>
    <property type="match status" value="1"/>
</dbReference>
<dbReference type="InterPro" id="IPR056604">
    <property type="entry name" value="GBF1-like_TPR"/>
</dbReference>
<organism evidence="8">
    <name type="scientific">Oppiella nova</name>
    <dbReference type="NCBI Taxonomy" id="334625"/>
    <lineage>
        <taxon>Eukaryota</taxon>
        <taxon>Metazoa</taxon>
        <taxon>Ecdysozoa</taxon>
        <taxon>Arthropoda</taxon>
        <taxon>Chelicerata</taxon>
        <taxon>Arachnida</taxon>
        <taxon>Acari</taxon>
        <taxon>Acariformes</taxon>
        <taxon>Sarcoptiformes</taxon>
        <taxon>Oribatida</taxon>
        <taxon>Brachypylina</taxon>
        <taxon>Oppioidea</taxon>
        <taxon>Oppiidae</taxon>
        <taxon>Oppiella</taxon>
    </lineage>
</organism>
<evidence type="ECO:0000256" key="3">
    <source>
        <dbReference type="ARBA" id="ARBA00022448"/>
    </source>
</evidence>
<dbReference type="EMBL" id="CAJPVJ010000499">
    <property type="protein sequence ID" value="CAG2162680.1"/>
    <property type="molecule type" value="Genomic_DNA"/>
</dbReference>
<evidence type="ECO:0000313" key="8">
    <source>
        <dbReference type="EMBL" id="CAD7639890.1"/>
    </source>
</evidence>